<accession>A0A3B1AGJ5</accession>
<dbReference type="AlphaFoldDB" id="A0A3B1AGJ5"/>
<reference evidence="2" key="1">
    <citation type="submission" date="2018-06" db="EMBL/GenBank/DDBJ databases">
        <authorList>
            <person name="Zhirakovskaya E."/>
        </authorList>
    </citation>
    <scope>NUCLEOTIDE SEQUENCE</scope>
</reference>
<dbReference type="EMBL" id="UOFS01000039">
    <property type="protein sequence ID" value="VAW98993.1"/>
    <property type="molecule type" value="Genomic_DNA"/>
</dbReference>
<keyword evidence="1" id="KW-1133">Transmembrane helix</keyword>
<protein>
    <submittedName>
        <fullName evidence="2">Uncharacterized protein</fullName>
    </submittedName>
</protein>
<keyword evidence="1" id="KW-0812">Transmembrane</keyword>
<proteinExistence type="predicted"/>
<evidence type="ECO:0000256" key="1">
    <source>
        <dbReference type="SAM" id="Phobius"/>
    </source>
</evidence>
<evidence type="ECO:0000313" key="2">
    <source>
        <dbReference type="EMBL" id="VAW98993.1"/>
    </source>
</evidence>
<feature type="transmembrane region" description="Helical" evidence="1">
    <location>
        <begin position="91"/>
        <end position="115"/>
    </location>
</feature>
<gene>
    <name evidence="2" type="ORF">MNBD_GAMMA22-1394</name>
</gene>
<sequence>MPSKAIDRQLLQTSNAKSEERIFEVYNQKFMKVTVKNLIEEKTYHINLSMLEPWPTRQCCVSYKWLSAIIFFFALSCISGTYLYLSENPDYISLAVDTGALSILLMLASALRYLYSSPNVMEFRSRFGGIVLVSILYNKPSKKEFSSFVEELKNRILMATQTLKVPREQMLAIELKELRRLANESVFSDDAYVKAKDRIFKVHH</sequence>
<name>A0A3B1AGJ5_9ZZZZ</name>
<keyword evidence="1" id="KW-0472">Membrane</keyword>
<feature type="transmembrane region" description="Helical" evidence="1">
    <location>
        <begin position="65"/>
        <end position="85"/>
    </location>
</feature>
<organism evidence="2">
    <name type="scientific">hydrothermal vent metagenome</name>
    <dbReference type="NCBI Taxonomy" id="652676"/>
    <lineage>
        <taxon>unclassified sequences</taxon>
        <taxon>metagenomes</taxon>
        <taxon>ecological metagenomes</taxon>
    </lineage>
</organism>